<dbReference type="AlphaFoldDB" id="A0A3S1AEJ0"/>
<evidence type="ECO:0000256" key="2">
    <source>
        <dbReference type="SAM" id="SignalP"/>
    </source>
</evidence>
<dbReference type="PANTHER" id="PTHR38102">
    <property type="entry name" value="PERIPLASMIC CHAPERONE SPY"/>
    <property type="match status" value="1"/>
</dbReference>
<evidence type="ECO:0008006" key="5">
    <source>
        <dbReference type="Google" id="ProtNLM"/>
    </source>
</evidence>
<dbReference type="RefSeq" id="WP_127052585.1">
    <property type="nucleotide sequence ID" value="NZ_RSCM01000002.1"/>
</dbReference>
<evidence type="ECO:0000313" key="3">
    <source>
        <dbReference type="EMBL" id="RUS99043.1"/>
    </source>
</evidence>
<feature type="signal peptide" evidence="2">
    <location>
        <begin position="1"/>
        <end position="26"/>
    </location>
</feature>
<protein>
    <recommendedName>
        <fullName evidence="5">P pilus assembly/Cpx signaling pathway, periplasmic inhibitor/zinc-resistance associated protein</fullName>
    </recommendedName>
</protein>
<evidence type="ECO:0000256" key="1">
    <source>
        <dbReference type="SAM" id="MobiDB-lite"/>
    </source>
</evidence>
<dbReference type="GO" id="GO:0051082">
    <property type="term" value="F:unfolded protein binding"/>
    <property type="evidence" value="ECO:0007669"/>
    <property type="project" value="TreeGrafter"/>
</dbReference>
<feature type="chain" id="PRO_5018624466" description="P pilus assembly/Cpx signaling pathway, periplasmic inhibitor/zinc-resistance associated protein" evidence="2">
    <location>
        <begin position="27"/>
        <end position="159"/>
    </location>
</feature>
<feature type="region of interest" description="Disordered" evidence="1">
    <location>
        <begin position="78"/>
        <end position="159"/>
    </location>
</feature>
<dbReference type="InterPro" id="IPR052211">
    <property type="entry name" value="Cpx_auxiliary_protein"/>
</dbReference>
<dbReference type="EMBL" id="RSCM01000002">
    <property type="protein sequence ID" value="RUS99043.1"/>
    <property type="molecule type" value="Genomic_DNA"/>
</dbReference>
<dbReference type="GO" id="GO:0030288">
    <property type="term" value="C:outer membrane-bounded periplasmic space"/>
    <property type="evidence" value="ECO:0007669"/>
    <property type="project" value="TreeGrafter"/>
</dbReference>
<keyword evidence="4" id="KW-1185">Reference proteome</keyword>
<evidence type="ECO:0000313" key="4">
    <source>
        <dbReference type="Proteomes" id="UP000276103"/>
    </source>
</evidence>
<feature type="region of interest" description="Disordered" evidence="1">
    <location>
        <begin position="26"/>
        <end position="63"/>
    </location>
</feature>
<dbReference type="OrthoDB" id="426086at2"/>
<feature type="compositionally biased region" description="Basic and acidic residues" evidence="1">
    <location>
        <begin position="96"/>
        <end position="105"/>
    </location>
</feature>
<accession>A0A3S1AEJ0</accession>
<gene>
    <name evidence="3" type="ORF">DSM107003_10620</name>
</gene>
<dbReference type="Proteomes" id="UP000276103">
    <property type="component" value="Unassembled WGS sequence"/>
</dbReference>
<feature type="compositionally biased region" description="Basic and acidic residues" evidence="1">
    <location>
        <begin position="54"/>
        <end position="63"/>
    </location>
</feature>
<name>A0A3S1AEJ0_ANAVA</name>
<dbReference type="PANTHER" id="PTHR38102:SF1">
    <property type="entry name" value="PERIPLASMIC CHAPERONE SPY"/>
    <property type="match status" value="1"/>
</dbReference>
<reference evidence="3 4" key="1">
    <citation type="journal article" date="2019" name="Genome Biol. Evol.">
        <title>Day and night: Metabolic profiles and evolutionary relationships of six axenic non-marine cyanobacteria.</title>
        <authorList>
            <person name="Will S.E."/>
            <person name="Henke P."/>
            <person name="Boedeker C."/>
            <person name="Huang S."/>
            <person name="Brinkmann H."/>
            <person name="Rohde M."/>
            <person name="Jarek M."/>
            <person name="Friedl T."/>
            <person name="Seufert S."/>
            <person name="Schumacher M."/>
            <person name="Overmann J."/>
            <person name="Neumann-Schaal M."/>
            <person name="Petersen J."/>
        </authorList>
    </citation>
    <scope>NUCLEOTIDE SEQUENCE [LARGE SCALE GENOMIC DNA]</scope>
    <source>
        <strain evidence="3 4">SAG 1403-4b</strain>
    </source>
</reference>
<comment type="caution">
    <text evidence="3">The sequence shown here is derived from an EMBL/GenBank/DDBJ whole genome shotgun (WGS) entry which is preliminary data.</text>
</comment>
<feature type="compositionally biased region" description="Basic and acidic residues" evidence="1">
    <location>
        <begin position="115"/>
        <end position="124"/>
    </location>
</feature>
<organism evidence="3 4">
    <name type="scientific">Trichormus variabilis SAG 1403-4b</name>
    <dbReference type="NCBI Taxonomy" id="447716"/>
    <lineage>
        <taxon>Bacteria</taxon>
        <taxon>Bacillati</taxon>
        <taxon>Cyanobacteriota</taxon>
        <taxon>Cyanophyceae</taxon>
        <taxon>Nostocales</taxon>
        <taxon>Nostocaceae</taxon>
        <taxon>Trichormus</taxon>
    </lineage>
</organism>
<sequence length="159" mass="17989">MKLKTLSFMAAALALTVTAIPFAAQAQQTPPSGQPGKQFAQKGPWQKLGLTEAQKTEMQKIGRDTRAEIDKVLTTEQKQQLKAAMEARRSQSPQQRGERQGKKEPFASLNLTEAQKTRISEIKKSSKQKMQAVLTPAQREQLKQSWENRQSRRQQRNSQ</sequence>
<keyword evidence="2" id="KW-0732">Signal</keyword>
<proteinExistence type="predicted"/>